<keyword evidence="1" id="KW-0812">Transmembrane</keyword>
<name>A0A9W9VW50_9EURO</name>
<feature type="transmembrane region" description="Helical" evidence="1">
    <location>
        <begin position="217"/>
        <end position="244"/>
    </location>
</feature>
<dbReference type="AlphaFoldDB" id="A0A9W9VW50"/>
<comment type="caution">
    <text evidence="3">The sequence shown here is derived from an EMBL/GenBank/DDBJ whole genome shotgun (WGS) entry which is preliminary data.</text>
</comment>
<evidence type="ECO:0000256" key="1">
    <source>
        <dbReference type="SAM" id="Phobius"/>
    </source>
</evidence>
<dbReference type="Pfam" id="PF24800">
    <property type="entry name" value="DUF7702"/>
    <property type="match status" value="1"/>
</dbReference>
<reference evidence="3" key="1">
    <citation type="submission" date="2022-11" db="EMBL/GenBank/DDBJ databases">
        <authorList>
            <person name="Petersen C."/>
        </authorList>
    </citation>
    <scope>NUCLEOTIDE SEQUENCE</scope>
    <source>
        <strain evidence="3">IBT 29864</strain>
    </source>
</reference>
<accession>A0A9W9VW50</accession>
<keyword evidence="1" id="KW-1133">Transmembrane helix</keyword>
<sequence length="263" mass="28966">MGKVTYQDGIAILQLIVFPFILVASLFIWKRTGWRVGAKIWRYPFTLSLIRLAGSIATLISIDNNSENVQIAIFVCQLIGIAPLLLAYVGMLRLIDLEKKIPPRPLLLVTLMAIIGLILGIVGISTADTSHGYTPGTLPKAAMGLFLAVYVLVILLTAWLFYTYSFATLKYQKKLFLGIALSAPFLLVRMVYSALGDYSNNPKFSVASLAENNHTSLTVYLCMSVLEEIISMVIAMIFGVSAILQSDFVKPTREGEEPKPNDV</sequence>
<evidence type="ECO:0000313" key="4">
    <source>
        <dbReference type="Proteomes" id="UP001147782"/>
    </source>
</evidence>
<dbReference type="OrthoDB" id="2560628at2759"/>
<organism evidence="3 4">
    <name type="scientific">Penicillium cataractarum</name>
    <dbReference type="NCBI Taxonomy" id="2100454"/>
    <lineage>
        <taxon>Eukaryota</taxon>
        <taxon>Fungi</taxon>
        <taxon>Dikarya</taxon>
        <taxon>Ascomycota</taxon>
        <taxon>Pezizomycotina</taxon>
        <taxon>Eurotiomycetes</taxon>
        <taxon>Eurotiomycetidae</taxon>
        <taxon>Eurotiales</taxon>
        <taxon>Aspergillaceae</taxon>
        <taxon>Penicillium</taxon>
    </lineage>
</organism>
<feature type="transmembrane region" description="Helical" evidence="1">
    <location>
        <begin position="106"/>
        <end position="124"/>
    </location>
</feature>
<feature type="transmembrane region" description="Helical" evidence="1">
    <location>
        <begin position="12"/>
        <end position="29"/>
    </location>
</feature>
<reference evidence="3" key="2">
    <citation type="journal article" date="2023" name="IMA Fungus">
        <title>Comparative genomic study of the Penicillium genus elucidates a diverse pangenome and 15 lateral gene transfer events.</title>
        <authorList>
            <person name="Petersen C."/>
            <person name="Sorensen T."/>
            <person name="Nielsen M.R."/>
            <person name="Sondergaard T.E."/>
            <person name="Sorensen J.L."/>
            <person name="Fitzpatrick D.A."/>
            <person name="Frisvad J.C."/>
            <person name="Nielsen K.L."/>
        </authorList>
    </citation>
    <scope>NUCLEOTIDE SEQUENCE</scope>
    <source>
        <strain evidence="3">IBT 29864</strain>
    </source>
</reference>
<dbReference type="InterPro" id="IPR056119">
    <property type="entry name" value="DUF7702"/>
</dbReference>
<dbReference type="PANTHER" id="PTHR42109:SF2">
    <property type="entry name" value="INTEGRAL MEMBRANE PROTEIN"/>
    <property type="match status" value="1"/>
</dbReference>
<feature type="transmembrane region" description="Helical" evidence="1">
    <location>
        <begin position="175"/>
        <end position="195"/>
    </location>
</feature>
<gene>
    <name evidence="3" type="ORF">N7496_001575</name>
</gene>
<evidence type="ECO:0000259" key="2">
    <source>
        <dbReference type="Pfam" id="PF24800"/>
    </source>
</evidence>
<feature type="domain" description="DUF7702" evidence="2">
    <location>
        <begin position="4"/>
        <end position="241"/>
    </location>
</feature>
<dbReference type="PANTHER" id="PTHR42109">
    <property type="entry name" value="UNPLACED GENOMIC SCAFFOLD UM_SCAF_CONTIG_1.265, WHOLE GENOME SHOTGUN SEQUENCE"/>
    <property type="match status" value="1"/>
</dbReference>
<protein>
    <recommendedName>
        <fullName evidence="2">DUF7702 domain-containing protein</fullName>
    </recommendedName>
</protein>
<dbReference type="Proteomes" id="UP001147782">
    <property type="component" value="Unassembled WGS sequence"/>
</dbReference>
<evidence type="ECO:0000313" key="3">
    <source>
        <dbReference type="EMBL" id="KAJ5390507.1"/>
    </source>
</evidence>
<proteinExistence type="predicted"/>
<dbReference type="EMBL" id="JAPZBS010000001">
    <property type="protein sequence ID" value="KAJ5390507.1"/>
    <property type="molecule type" value="Genomic_DNA"/>
</dbReference>
<keyword evidence="1" id="KW-0472">Membrane</keyword>
<feature type="transmembrane region" description="Helical" evidence="1">
    <location>
        <begin position="41"/>
        <end position="62"/>
    </location>
</feature>
<keyword evidence="4" id="KW-1185">Reference proteome</keyword>
<feature type="transmembrane region" description="Helical" evidence="1">
    <location>
        <begin position="144"/>
        <end position="163"/>
    </location>
</feature>
<dbReference type="GeneID" id="81433683"/>
<feature type="transmembrane region" description="Helical" evidence="1">
    <location>
        <begin position="68"/>
        <end position="94"/>
    </location>
</feature>
<dbReference type="RefSeq" id="XP_056561235.1">
    <property type="nucleotide sequence ID" value="XM_056694506.1"/>
</dbReference>